<protein>
    <submittedName>
        <fullName evidence="3">Uncharacterized protein</fullName>
    </submittedName>
</protein>
<evidence type="ECO:0000313" key="4">
    <source>
        <dbReference type="Proteomes" id="UP001154078"/>
    </source>
</evidence>
<dbReference type="EMBL" id="OV121134">
    <property type="protein sequence ID" value="CAH0552550.1"/>
    <property type="molecule type" value="Genomic_DNA"/>
</dbReference>
<feature type="repeat" description="TPR" evidence="1">
    <location>
        <begin position="64"/>
        <end position="97"/>
    </location>
</feature>
<name>A0A9P0B0J0_BRAAE</name>
<dbReference type="PANTHER" id="PTHR46601:SF1">
    <property type="entry name" value="ADF-H DOMAIN-CONTAINING PROTEIN"/>
    <property type="match status" value="1"/>
</dbReference>
<keyword evidence="1" id="KW-0802">TPR repeat</keyword>
<evidence type="ECO:0000256" key="2">
    <source>
        <dbReference type="SAM" id="MobiDB-lite"/>
    </source>
</evidence>
<accession>A0A9P0B0J0</accession>
<organism evidence="3 4">
    <name type="scientific">Brassicogethes aeneus</name>
    <name type="common">Rape pollen beetle</name>
    <name type="synonym">Meligethes aeneus</name>
    <dbReference type="NCBI Taxonomy" id="1431903"/>
    <lineage>
        <taxon>Eukaryota</taxon>
        <taxon>Metazoa</taxon>
        <taxon>Ecdysozoa</taxon>
        <taxon>Arthropoda</taxon>
        <taxon>Hexapoda</taxon>
        <taxon>Insecta</taxon>
        <taxon>Pterygota</taxon>
        <taxon>Neoptera</taxon>
        <taxon>Endopterygota</taxon>
        <taxon>Coleoptera</taxon>
        <taxon>Polyphaga</taxon>
        <taxon>Cucujiformia</taxon>
        <taxon>Nitidulidae</taxon>
        <taxon>Meligethinae</taxon>
        <taxon>Brassicogethes</taxon>
    </lineage>
</organism>
<dbReference type="AlphaFoldDB" id="A0A9P0B0J0"/>
<dbReference type="PANTHER" id="PTHR46601">
    <property type="entry name" value="ULP_PROTEASE DOMAIN-CONTAINING PROTEIN"/>
    <property type="match status" value="1"/>
</dbReference>
<dbReference type="SUPFAM" id="SSF116846">
    <property type="entry name" value="MIT domain"/>
    <property type="match status" value="1"/>
</dbReference>
<sequence>MDKLGQNEINSQSDQPDPDVKDALASFREKWQKELRISNTKNKSLTHAEENPEKSTNNDLEEKAKSLFLKGIEMERSGKLYEAIQFYRRAVQIVPDIEFRLDAPKGSKKEKTNKIEVNVFLKIVTAFIKSLSNTAKKIFYFSDGAPQQFKNYKNFVNLYYHKEDFGINAEWHFFASYHGKGPCDGVGGTLKRGAARASLQLPFDKQISNPRELYQWAAQSNNLPKIEVRYSTIADYEKATENLNIRYSKAKSITDTQKYHCVIPNTDGSLTMKLISCSNKTYSCKIFKRQKK</sequence>
<evidence type="ECO:0000256" key="1">
    <source>
        <dbReference type="PROSITE-ProRule" id="PRU00339"/>
    </source>
</evidence>
<gene>
    <name evidence="3" type="ORF">MELIAE_LOCUS4746</name>
</gene>
<reference evidence="3" key="1">
    <citation type="submission" date="2021-12" db="EMBL/GenBank/DDBJ databases">
        <authorList>
            <person name="King R."/>
        </authorList>
    </citation>
    <scope>NUCLEOTIDE SEQUENCE</scope>
</reference>
<feature type="region of interest" description="Disordered" evidence="2">
    <location>
        <begin position="1"/>
        <end position="25"/>
    </location>
</feature>
<proteinExistence type="predicted"/>
<evidence type="ECO:0000313" key="3">
    <source>
        <dbReference type="EMBL" id="CAH0552550.1"/>
    </source>
</evidence>
<feature type="region of interest" description="Disordered" evidence="2">
    <location>
        <begin position="38"/>
        <end position="59"/>
    </location>
</feature>
<dbReference type="Proteomes" id="UP001154078">
    <property type="component" value="Chromosome 3"/>
</dbReference>
<keyword evidence="4" id="KW-1185">Reference proteome</keyword>
<dbReference type="PROSITE" id="PS50005">
    <property type="entry name" value="TPR"/>
    <property type="match status" value="1"/>
</dbReference>
<dbReference type="InterPro" id="IPR019734">
    <property type="entry name" value="TPR_rpt"/>
</dbReference>
<dbReference type="InterPro" id="IPR036181">
    <property type="entry name" value="MIT_dom_sf"/>
</dbReference>